<evidence type="ECO:0000259" key="1">
    <source>
        <dbReference type="Pfam" id="PF13280"/>
    </source>
</evidence>
<comment type="caution">
    <text evidence="2">The sequence shown here is derived from an EMBL/GenBank/DDBJ whole genome shotgun (WGS) entry which is preliminary data.</text>
</comment>
<feature type="domain" description="WYL" evidence="1">
    <location>
        <begin position="78"/>
        <end position="145"/>
    </location>
</feature>
<protein>
    <recommendedName>
        <fullName evidence="1">WYL domain-containing protein</fullName>
    </recommendedName>
</protein>
<reference evidence="2" key="1">
    <citation type="journal article" date="2014" name="Front. Microbiol.">
        <title>High frequency of phylogenetically diverse reductive dehalogenase-homologous genes in deep subseafloor sedimentary metagenomes.</title>
        <authorList>
            <person name="Kawai M."/>
            <person name="Futagami T."/>
            <person name="Toyoda A."/>
            <person name="Takaki Y."/>
            <person name="Nishi S."/>
            <person name="Hori S."/>
            <person name="Arai W."/>
            <person name="Tsubouchi T."/>
            <person name="Morono Y."/>
            <person name="Uchiyama I."/>
            <person name="Ito T."/>
            <person name="Fujiyama A."/>
            <person name="Inagaki F."/>
            <person name="Takami H."/>
        </authorList>
    </citation>
    <scope>NUCLEOTIDE SEQUENCE</scope>
    <source>
        <strain evidence="2">Expedition CK06-06</strain>
    </source>
</reference>
<name>X0VD65_9ZZZZ</name>
<organism evidence="2">
    <name type="scientific">marine sediment metagenome</name>
    <dbReference type="NCBI Taxonomy" id="412755"/>
    <lineage>
        <taxon>unclassified sequences</taxon>
        <taxon>metagenomes</taxon>
        <taxon>ecological metagenomes</taxon>
    </lineage>
</organism>
<dbReference type="PROSITE" id="PS52050">
    <property type="entry name" value="WYL"/>
    <property type="match status" value="1"/>
</dbReference>
<gene>
    <name evidence="2" type="ORF">S01H1_40839</name>
</gene>
<sequence>PATYIAPPGFREEDLAQLVVATHLSPLQHFPRFSLALRESVTKLLSAYPYRVGVSVSRLLHACALHPPASVFSTRAEEILAMVFSAIRIRKQIRIVVSGGDGEMTQTKFSPYRVVASPDEWVVMGRSSLHRCTKSFPLRSIQSVEKTEESYGVPRGFRFRQ</sequence>
<dbReference type="Pfam" id="PF13280">
    <property type="entry name" value="WYL"/>
    <property type="match status" value="1"/>
</dbReference>
<dbReference type="InterPro" id="IPR026881">
    <property type="entry name" value="WYL_dom"/>
</dbReference>
<proteinExistence type="predicted"/>
<accession>X0VD65</accession>
<dbReference type="EMBL" id="BARS01025875">
    <property type="protein sequence ID" value="GAG09207.1"/>
    <property type="molecule type" value="Genomic_DNA"/>
</dbReference>
<evidence type="ECO:0000313" key="2">
    <source>
        <dbReference type="EMBL" id="GAG09207.1"/>
    </source>
</evidence>
<dbReference type="AlphaFoldDB" id="X0VD65"/>
<feature type="non-terminal residue" evidence="2">
    <location>
        <position position="1"/>
    </location>
</feature>